<dbReference type="CDD" id="cd18552">
    <property type="entry name" value="ABC_6TM_MsbA_like"/>
    <property type="match status" value="1"/>
</dbReference>
<dbReference type="InterPro" id="IPR003439">
    <property type="entry name" value="ABC_transporter-like_ATP-bd"/>
</dbReference>
<evidence type="ECO:0000256" key="5">
    <source>
        <dbReference type="SAM" id="Phobius"/>
    </source>
</evidence>
<dbReference type="GO" id="GO:0016887">
    <property type="term" value="F:ATP hydrolysis activity"/>
    <property type="evidence" value="ECO:0007669"/>
    <property type="project" value="InterPro"/>
</dbReference>
<keyword evidence="2 5" id="KW-0812">Transmembrane</keyword>
<comment type="subcellular location">
    <subcellularLocation>
        <location evidence="1">Cell membrane</location>
        <topology evidence="1">Multi-pass membrane protein</topology>
    </subcellularLocation>
</comment>
<comment type="caution">
    <text evidence="8">The sequence shown here is derived from an EMBL/GenBank/DDBJ whole genome shotgun (WGS) entry which is preliminary data.</text>
</comment>
<keyword evidence="8" id="KW-0547">Nucleotide-binding</keyword>
<keyword evidence="8" id="KW-0067">ATP-binding</keyword>
<dbReference type="SUPFAM" id="SSF52540">
    <property type="entry name" value="P-loop containing nucleoside triphosphate hydrolases"/>
    <property type="match status" value="1"/>
</dbReference>
<dbReference type="InterPro" id="IPR036640">
    <property type="entry name" value="ABC1_TM_sf"/>
</dbReference>
<evidence type="ECO:0000313" key="8">
    <source>
        <dbReference type="EMBL" id="MBI3539650.1"/>
    </source>
</evidence>
<evidence type="ECO:0000313" key="9">
    <source>
        <dbReference type="Proteomes" id="UP000807850"/>
    </source>
</evidence>
<feature type="transmembrane region" description="Helical" evidence="5">
    <location>
        <begin position="289"/>
        <end position="311"/>
    </location>
</feature>
<dbReference type="EMBL" id="JACQAY010000161">
    <property type="protein sequence ID" value="MBI3539650.1"/>
    <property type="molecule type" value="Genomic_DNA"/>
</dbReference>
<name>A0A9D6L9U1_UNCEI</name>
<evidence type="ECO:0000256" key="2">
    <source>
        <dbReference type="ARBA" id="ARBA00022692"/>
    </source>
</evidence>
<accession>A0A9D6L9U1</accession>
<dbReference type="PANTHER" id="PTHR24221">
    <property type="entry name" value="ATP-BINDING CASSETTE SUB-FAMILY B"/>
    <property type="match status" value="1"/>
</dbReference>
<dbReference type="PROSITE" id="PS50929">
    <property type="entry name" value="ABC_TM1F"/>
    <property type="match status" value="1"/>
</dbReference>
<dbReference type="Proteomes" id="UP000807850">
    <property type="component" value="Unassembled WGS sequence"/>
</dbReference>
<evidence type="ECO:0000256" key="4">
    <source>
        <dbReference type="ARBA" id="ARBA00023136"/>
    </source>
</evidence>
<feature type="transmembrane region" description="Helical" evidence="5">
    <location>
        <begin position="209"/>
        <end position="227"/>
    </location>
</feature>
<dbReference type="Gene3D" id="1.20.1560.10">
    <property type="entry name" value="ABC transporter type 1, transmembrane domain"/>
    <property type="match status" value="1"/>
</dbReference>
<dbReference type="InterPro" id="IPR017871">
    <property type="entry name" value="ABC_transporter-like_CS"/>
</dbReference>
<dbReference type="GO" id="GO:0005886">
    <property type="term" value="C:plasma membrane"/>
    <property type="evidence" value="ECO:0007669"/>
    <property type="project" value="UniProtKB-SubCell"/>
</dbReference>
<dbReference type="GO" id="GO:0140359">
    <property type="term" value="F:ABC-type transporter activity"/>
    <property type="evidence" value="ECO:0007669"/>
    <property type="project" value="InterPro"/>
</dbReference>
<gene>
    <name evidence="8" type="ORF">HY076_05205</name>
</gene>
<dbReference type="GO" id="GO:0005524">
    <property type="term" value="F:ATP binding"/>
    <property type="evidence" value="ECO:0007669"/>
    <property type="project" value="UniProtKB-KW"/>
</dbReference>
<dbReference type="PROSITE" id="PS50893">
    <property type="entry name" value="ABC_TRANSPORTER_2"/>
    <property type="match status" value="1"/>
</dbReference>
<proteinExistence type="predicted"/>
<dbReference type="Gene3D" id="3.40.50.300">
    <property type="entry name" value="P-loop containing nucleotide triphosphate hydrolases"/>
    <property type="match status" value="1"/>
</dbReference>
<dbReference type="Pfam" id="PF00005">
    <property type="entry name" value="ABC_tran"/>
    <property type="match status" value="1"/>
</dbReference>
<sequence length="548" mass="59888">MGTYLRLLTYLRPYRARFTAALACMVLYAVMSAVSLGTISPFMQVLFERVGRARVESIALPGATAPAEREALAREPFRAADIARWPALLRARVEHALVMARPLVALERICLFLVIALFLKNLADFLQAFLMISVEQAAIRDLRAALLAHLQRMSLGYFHARRTGNLMARVTNDVEYLREALATGISRLVKGSLTLIGCLAWAFYASWRLALLSMLVLPPVLLALALLGRKLRKRSDAAQQRMGDLNAILQENIAGVRIVKAFGMERFEQTKFERANEAFYRAFVHMRRLATAAGPVGEFGMVLAAVAMLWLGGVEIFSRHSLAPAQFVLFVTALVTTTSPIRSLSEVNANIQQGLAAARRLFELLDTPADVTDRPGARALAPFRDRIRYENVTFAYDGDRPVLENVSLEVRRGEVVALVGSSGAGKSTTMDLLPRFYDPGAGRITIDGVDVRDATLASLRAQLGIVTQETIVFHDTVRNNIAYGSSVAGAEREGAVEAAAAAANADAFIRGLPHGYDTVIGDRGVRLSGGERQRIAIARALLKNSPVL</sequence>
<feature type="non-terminal residue" evidence="8">
    <location>
        <position position="548"/>
    </location>
</feature>
<feature type="domain" description="ABC transporter" evidence="6">
    <location>
        <begin position="387"/>
        <end position="548"/>
    </location>
</feature>
<dbReference type="InterPro" id="IPR027417">
    <property type="entry name" value="P-loop_NTPase"/>
</dbReference>
<dbReference type="Pfam" id="PF00664">
    <property type="entry name" value="ABC_membrane"/>
    <property type="match status" value="1"/>
</dbReference>
<organism evidence="8 9">
    <name type="scientific">Eiseniibacteriota bacterium</name>
    <dbReference type="NCBI Taxonomy" id="2212470"/>
    <lineage>
        <taxon>Bacteria</taxon>
        <taxon>Candidatus Eiseniibacteriota</taxon>
    </lineage>
</organism>
<evidence type="ECO:0000259" key="6">
    <source>
        <dbReference type="PROSITE" id="PS50893"/>
    </source>
</evidence>
<protein>
    <submittedName>
        <fullName evidence="8">ABC transporter ATP-binding protein</fullName>
    </submittedName>
</protein>
<dbReference type="InterPro" id="IPR039421">
    <property type="entry name" value="Type_1_exporter"/>
</dbReference>
<evidence type="ECO:0000256" key="1">
    <source>
        <dbReference type="ARBA" id="ARBA00004651"/>
    </source>
</evidence>
<dbReference type="AlphaFoldDB" id="A0A9D6L9U1"/>
<feature type="transmembrane region" description="Helical" evidence="5">
    <location>
        <begin position="20"/>
        <end position="47"/>
    </location>
</feature>
<dbReference type="GO" id="GO:0034040">
    <property type="term" value="F:ATPase-coupled lipid transmembrane transporter activity"/>
    <property type="evidence" value="ECO:0007669"/>
    <property type="project" value="TreeGrafter"/>
</dbReference>
<evidence type="ECO:0000256" key="3">
    <source>
        <dbReference type="ARBA" id="ARBA00022989"/>
    </source>
</evidence>
<reference evidence="8" key="1">
    <citation type="submission" date="2020-07" db="EMBL/GenBank/DDBJ databases">
        <title>Huge and variable diversity of episymbiotic CPR bacteria and DPANN archaea in groundwater ecosystems.</title>
        <authorList>
            <person name="He C.Y."/>
            <person name="Keren R."/>
            <person name="Whittaker M."/>
            <person name="Farag I.F."/>
            <person name="Doudna J."/>
            <person name="Cate J.H.D."/>
            <person name="Banfield J.F."/>
        </authorList>
    </citation>
    <scope>NUCLEOTIDE SEQUENCE</scope>
    <source>
        <strain evidence="8">NC_groundwater_928_Pr1_S-0.2um_72_17</strain>
    </source>
</reference>
<dbReference type="InterPro" id="IPR011527">
    <property type="entry name" value="ABC1_TM_dom"/>
</dbReference>
<keyword evidence="3 5" id="KW-1133">Transmembrane helix</keyword>
<evidence type="ECO:0000259" key="7">
    <source>
        <dbReference type="PROSITE" id="PS50929"/>
    </source>
</evidence>
<dbReference type="PROSITE" id="PS00211">
    <property type="entry name" value="ABC_TRANSPORTER_1"/>
    <property type="match status" value="1"/>
</dbReference>
<dbReference type="SUPFAM" id="SSF90123">
    <property type="entry name" value="ABC transporter transmembrane region"/>
    <property type="match status" value="1"/>
</dbReference>
<keyword evidence="4 5" id="KW-0472">Membrane</keyword>
<feature type="domain" description="ABC transmembrane type-1" evidence="7">
    <location>
        <begin position="20"/>
        <end position="353"/>
    </location>
</feature>
<dbReference type="PANTHER" id="PTHR24221:SF654">
    <property type="entry name" value="ATP-BINDING CASSETTE SUB-FAMILY B MEMBER 6"/>
    <property type="match status" value="1"/>
</dbReference>
<feature type="transmembrane region" description="Helical" evidence="5">
    <location>
        <begin position="181"/>
        <end position="203"/>
    </location>
</feature>